<dbReference type="PANTHER" id="PTHR46579:SF1">
    <property type="entry name" value="F5_8 TYPE C DOMAIN-CONTAINING PROTEIN"/>
    <property type="match status" value="1"/>
</dbReference>
<evidence type="ECO:0000313" key="2">
    <source>
        <dbReference type="Proteomes" id="UP001219518"/>
    </source>
</evidence>
<keyword evidence="2" id="KW-1185">Reference proteome</keyword>
<gene>
    <name evidence="1" type="ORF">KUF71_007473</name>
</gene>
<dbReference type="AlphaFoldDB" id="A0AAE1I1Y0"/>
<dbReference type="Proteomes" id="UP001219518">
    <property type="component" value="Unassembled WGS sequence"/>
</dbReference>
<reference evidence="1" key="2">
    <citation type="journal article" date="2023" name="BMC Genomics">
        <title>Pest status, molecular evolution, and epigenetic factors derived from the genome assembly of Frankliniella fusca, a thysanopteran phytovirus vector.</title>
        <authorList>
            <person name="Catto M.A."/>
            <person name="Labadie P.E."/>
            <person name="Jacobson A.L."/>
            <person name="Kennedy G.G."/>
            <person name="Srinivasan R."/>
            <person name="Hunt B.G."/>
        </authorList>
    </citation>
    <scope>NUCLEOTIDE SEQUENCE</scope>
    <source>
        <strain evidence="1">PL_HMW_Pooled</strain>
    </source>
</reference>
<accession>A0AAE1I1Y0</accession>
<sequence length="871" mass="98853">MNRHRSTVFRRMKRAKQIAAQWEAYERIQADQRADPQHSRSIDHVPTAESCLKTAISEFETPRRLQDTALNYTSCAKPAESNTARTTVLDVESSTGHDARDVDGTEQCEEDWVDVPDHEEYPEVGCTISSPVKTKTNTFEESATIFSKPSDYRKTLCPCTEISVNGIVLMVLALGIRHSLTWVAQLGILGMIQTIFPKAKVPTTKHLLFQKIKRDTVDVKYHVFCPKCNIYLKPMTVLKEKVKCSICSTDLLAEKAAKYFCSMSVRDQLRDLFEGPHKLGREVLAFRANRKKKVQANIEDIFDGTVYQQQCKPGFLLSDPNSFSYNFFTDGVPMGHSGKSIWPIYLSINELPEKLRCKYMILGGLYIGPKEPNLNVFLEPFVKEANLLSSRGITWSNDGVNVVSRAVPMCAIADSPARCKLLNMQGHATKWGCTFCYHKKKPTDTSSIRKYLIPVGNFPPDRTAESVALDLEIAEIQCTAPKKEDRHWRGVYGPSSLATLNHFDICKNLTVDYMHCLLLGVARAHTNNLLSGNKAKFWNVDLRPKDFSINDVIAILDCRLLEIKPPKSITRPPQPLSCRGNWKASEWRSWLLFYCLVCLQGILKEEYLVHLAKLSVAFYILMQDSISPHELKEANDLLSSYQCDYQKYFGQDSMVYQVHLLQHVCVGVKRFGPLWTHSAFPYEGQNRYTLKLVTSPFSVVKQVVRRYLVNKAFPDLCVSLKCSDIVVDFCEETLSRQLKTYVYNSACYLLGKGYIVNFSEEECVALKACANDGDEQYFKDCLCYKRVLVKGFRVYALGCSEESATRTVNSYVNVYGLRSAVTEKIVLTPDGKLFFLVRQIIFEAGAIVVDKKYDEVQVQHVRKVQTFGDLS</sequence>
<evidence type="ECO:0000313" key="1">
    <source>
        <dbReference type="EMBL" id="KAK3931658.1"/>
    </source>
</evidence>
<reference evidence="1" key="1">
    <citation type="submission" date="2021-07" db="EMBL/GenBank/DDBJ databases">
        <authorList>
            <person name="Catto M.A."/>
            <person name="Jacobson A."/>
            <person name="Kennedy G."/>
            <person name="Labadie P."/>
            <person name="Hunt B.G."/>
            <person name="Srinivasan R."/>
        </authorList>
    </citation>
    <scope>NUCLEOTIDE SEQUENCE</scope>
    <source>
        <strain evidence="1">PL_HMW_Pooled</strain>
        <tissue evidence="1">Head</tissue>
    </source>
</reference>
<organism evidence="1 2">
    <name type="scientific">Frankliniella fusca</name>
    <dbReference type="NCBI Taxonomy" id="407009"/>
    <lineage>
        <taxon>Eukaryota</taxon>
        <taxon>Metazoa</taxon>
        <taxon>Ecdysozoa</taxon>
        <taxon>Arthropoda</taxon>
        <taxon>Hexapoda</taxon>
        <taxon>Insecta</taxon>
        <taxon>Pterygota</taxon>
        <taxon>Neoptera</taxon>
        <taxon>Paraneoptera</taxon>
        <taxon>Thysanoptera</taxon>
        <taxon>Terebrantia</taxon>
        <taxon>Thripoidea</taxon>
        <taxon>Thripidae</taxon>
        <taxon>Frankliniella</taxon>
    </lineage>
</organism>
<comment type="caution">
    <text evidence="1">The sequence shown here is derived from an EMBL/GenBank/DDBJ whole genome shotgun (WGS) entry which is preliminary data.</text>
</comment>
<name>A0AAE1I1Y0_9NEOP</name>
<dbReference type="EMBL" id="JAHWGI010001427">
    <property type="protein sequence ID" value="KAK3931658.1"/>
    <property type="molecule type" value="Genomic_DNA"/>
</dbReference>
<proteinExistence type="predicted"/>
<protein>
    <submittedName>
        <fullName evidence="1">Abnormal spindle-like microcephaly-associated protein-like protein</fullName>
    </submittedName>
</protein>
<dbReference type="PANTHER" id="PTHR46579">
    <property type="entry name" value="F5/8 TYPE C DOMAIN-CONTAINING PROTEIN-RELATED"/>
    <property type="match status" value="1"/>
</dbReference>